<sequence>MFFVKRYDDKQSLNRLTCAGRNSIIWVPRCLISFLLPSIVRPPSEPVVVGSARLGFCIRDMVVEMRRPLGIIRIHTLA</sequence>
<name>A0A9P7RJF5_9PEZI</name>
<accession>A0A9P7RJF5</accession>
<evidence type="ECO:0000313" key="2">
    <source>
        <dbReference type="Proteomes" id="UP000699042"/>
    </source>
</evidence>
<evidence type="ECO:0000313" key="1">
    <source>
        <dbReference type="EMBL" id="KAG7057440.1"/>
    </source>
</evidence>
<protein>
    <submittedName>
        <fullName evidence="1">Uncharacterized protein</fullName>
    </submittedName>
</protein>
<organism evidence="1 2">
    <name type="scientific">Colletotrichum scovillei</name>
    <dbReference type="NCBI Taxonomy" id="1209932"/>
    <lineage>
        <taxon>Eukaryota</taxon>
        <taxon>Fungi</taxon>
        <taxon>Dikarya</taxon>
        <taxon>Ascomycota</taxon>
        <taxon>Pezizomycotina</taxon>
        <taxon>Sordariomycetes</taxon>
        <taxon>Hypocreomycetidae</taxon>
        <taxon>Glomerellales</taxon>
        <taxon>Glomerellaceae</taxon>
        <taxon>Colletotrichum</taxon>
        <taxon>Colletotrichum acutatum species complex</taxon>
    </lineage>
</organism>
<dbReference type="EMBL" id="JAESDN010000001">
    <property type="protein sequence ID" value="KAG7057440.1"/>
    <property type="molecule type" value="Genomic_DNA"/>
</dbReference>
<proteinExistence type="predicted"/>
<keyword evidence="2" id="KW-1185">Reference proteome</keyword>
<comment type="caution">
    <text evidence="1">The sequence shown here is derived from an EMBL/GenBank/DDBJ whole genome shotgun (WGS) entry which is preliminary data.</text>
</comment>
<dbReference type="Proteomes" id="UP000699042">
    <property type="component" value="Unassembled WGS sequence"/>
</dbReference>
<reference evidence="1" key="1">
    <citation type="submission" date="2021-05" db="EMBL/GenBank/DDBJ databases">
        <title>Comparative genomics of three Colletotrichum scovillei strains and genetic complementation revealed genes involved fungal growth and virulence on chili pepper.</title>
        <authorList>
            <person name="Hsieh D.-K."/>
            <person name="Chuang S.-C."/>
            <person name="Chen C.-Y."/>
            <person name="Chao Y.-T."/>
            <person name="Lu M.-Y.J."/>
            <person name="Lee M.-H."/>
            <person name="Shih M.-C."/>
        </authorList>
    </citation>
    <scope>NUCLEOTIDE SEQUENCE</scope>
    <source>
        <strain evidence="1">Coll-153</strain>
    </source>
</reference>
<dbReference type="AlphaFoldDB" id="A0A9P7RJF5"/>
<gene>
    <name evidence="1" type="ORF">JMJ77_004828</name>
</gene>